<evidence type="ECO:0000313" key="3">
    <source>
        <dbReference type="Proteomes" id="UP000192708"/>
    </source>
</evidence>
<name>A0A1W2AKT1_9BURK</name>
<dbReference type="PIRSF" id="PIRSF017082">
    <property type="entry name" value="YflP"/>
    <property type="match status" value="1"/>
</dbReference>
<comment type="similarity">
    <text evidence="1">Belongs to the UPF0065 (bug) family.</text>
</comment>
<accession>A0A1W2AKT1</accession>
<dbReference type="SUPFAM" id="SSF53850">
    <property type="entry name" value="Periplasmic binding protein-like II"/>
    <property type="match status" value="1"/>
</dbReference>
<protein>
    <submittedName>
        <fullName evidence="2">Tripartite-type tricarboxylate transporter, receptor component TctC</fullName>
    </submittedName>
</protein>
<evidence type="ECO:0000256" key="1">
    <source>
        <dbReference type="ARBA" id="ARBA00006987"/>
    </source>
</evidence>
<dbReference type="Pfam" id="PF03401">
    <property type="entry name" value="TctC"/>
    <property type="match status" value="1"/>
</dbReference>
<dbReference type="Gene3D" id="3.40.190.150">
    <property type="entry name" value="Bordetella uptake gene, domain 1"/>
    <property type="match status" value="1"/>
</dbReference>
<dbReference type="InterPro" id="IPR005064">
    <property type="entry name" value="BUG"/>
</dbReference>
<gene>
    <name evidence="2" type="ORF">SAMN06296008_10940</name>
</gene>
<proteinExistence type="inferred from homology"/>
<dbReference type="Gene3D" id="3.40.190.10">
    <property type="entry name" value="Periplasmic binding protein-like II"/>
    <property type="match status" value="1"/>
</dbReference>
<keyword evidence="2" id="KW-0675">Receptor</keyword>
<reference evidence="2 3" key="1">
    <citation type="submission" date="2017-04" db="EMBL/GenBank/DDBJ databases">
        <authorList>
            <person name="Afonso C.L."/>
            <person name="Miller P.J."/>
            <person name="Scott M.A."/>
            <person name="Spackman E."/>
            <person name="Goraichik I."/>
            <person name="Dimitrov K.M."/>
            <person name="Suarez D.L."/>
            <person name="Swayne D.E."/>
        </authorList>
    </citation>
    <scope>NUCLEOTIDE SEQUENCE [LARGE SCALE GENOMIC DNA]</scope>
    <source>
        <strain evidence="2 3">VK13</strain>
    </source>
</reference>
<dbReference type="AlphaFoldDB" id="A0A1W2AKT1"/>
<dbReference type="InterPro" id="IPR042100">
    <property type="entry name" value="Bug_dom1"/>
</dbReference>
<dbReference type="Proteomes" id="UP000192708">
    <property type="component" value="Unassembled WGS sequence"/>
</dbReference>
<dbReference type="PANTHER" id="PTHR42928:SF5">
    <property type="entry name" value="BLR1237 PROTEIN"/>
    <property type="match status" value="1"/>
</dbReference>
<sequence length="344" mass="37165">MNLPHWYSFLKAGSTMRQSLVGFGALLILASIGNQAFAQNTTTEKWPTRPIKMIVPFSAGGPLDLMARKVALKLSDSLGVSVIVDNRAGANGIIGSDLVAKSATDGYTMLFMTGSFSANPVLYKKLPYDPMKDFAPITLVARSYGLVLVVNNDTPVNSLKDIITLAQEKPGKMNYASGGQGNLTHLAAALFEHLTNIQLTHIPYKGSGPAIADVLAKQVDMTFLSTVGATQMFKEKRLKAIAISSSVRCPALPNVPTFSELGVKGMEPIFGWYGMWFPAGTGVEKIDKVQQAIAKSIQTLEMKEQLEELGLIPMGSTPADFAKFISEDIAYQSKIFKIAKIDPQ</sequence>
<dbReference type="RefSeq" id="WP_084283832.1">
    <property type="nucleotide sequence ID" value="NZ_FWXJ01000009.1"/>
</dbReference>
<dbReference type="EMBL" id="FWXJ01000009">
    <property type="protein sequence ID" value="SMC61263.1"/>
    <property type="molecule type" value="Genomic_DNA"/>
</dbReference>
<organism evidence="2 3">
    <name type="scientific">Polynucleobacter kasalickyi</name>
    <dbReference type="NCBI Taxonomy" id="1938817"/>
    <lineage>
        <taxon>Bacteria</taxon>
        <taxon>Pseudomonadati</taxon>
        <taxon>Pseudomonadota</taxon>
        <taxon>Betaproteobacteria</taxon>
        <taxon>Burkholderiales</taxon>
        <taxon>Burkholderiaceae</taxon>
        <taxon>Polynucleobacter</taxon>
    </lineage>
</organism>
<evidence type="ECO:0000313" key="2">
    <source>
        <dbReference type="EMBL" id="SMC61263.1"/>
    </source>
</evidence>
<dbReference type="CDD" id="cd13578">
    <property type="entry name" value="PBP2_Bug27"/>
    <property type="match status" value="1"/>
</dbReference>
<dbReference type="PANTHER" id="PTHR42928">
    <property type="entry name" value="TRICARBOXYLATE-BINDING PROTEIN"/>
    <property type="match status" value="1"/>
</dbReference>
<dbReference type="STRING" id="1938817.SAMN06296008_10940"/>
<dbReference type="OrthoDB" id="8627412at2"/>
<keyword evidence="3" id="KW-1185">Reference proteome</keyword>